<protein>
    <submittedName>
        <fullName evidence="4">Cyclomaltodextrinase C-terminal domain-containing protein</fullName>
    </submittedName>
</protein>
<keyword evidence="2" id="KW-0808">Transferase</keyword>
<dbReference type="Gene3D" id="2.60.40.1180">
    <property type="entry name" value="Golgi alpha-mannosidase II"/>
    <property type="match status" value="1"/>
</dbReference>
<dbReference type="InterPro" id="IPR019492">
    <property type="entry name" value="Cyclo-malto-dextrinase_C"/>
</dbReference>
<evidence type="ECO:0000256" key="2">
    <source>
        <dbReference type="ARBA" id="ARBA00022679"/>
    </source>
</evidence>
<sequence>MSFDDKALQRLEFLYGSEQKRDLLNRLKKLVGKHNLRLRDTPSSRISFSQEDAVLITYGDVILPENGQKNKLQTLKEFVEKRLGDAVNTVHILPFFPSSSDQGFSVIDYLKVREDLGDWEDIESLSEKYNVMADLVINHTSRFSDWFENYQMGKAPGKDYFIEVDPSTDLSNVTRPRSSPLLTTVKTNRGMQYVWTTFSDDQIDLNFINPDVLIEFVDIFLFYLSKGINLIRLDAIAYLWKEIGTNSIHLEETHQVIKLFRDIVDHIDPDITLITETNVPFDENINYFGDGDEAHMIYQFSLPPLLLHAILTENGQYLTQWAQELPEPREGCTYFNFTASHDGIGVRPLEGLVPDEEFDYLIKSTKERGGFVSYKKNEDNSQSPYELNITYYDAFAEPGRKDTQFQVKRYLCSQIIMLSLQGVPGVYFHNFTATKNYLDGVTETGEKRAINRKQWGEEELEEHLSQTNDITHYILTRYKELLQIRKQHSAFSPAAKQEVLDLGNDFFVLHRSSDEENILCISNITHEHKSLARELLSSFIAEADTYTNILTGDQLTIKNELKLEPFKTVWLAI</sequence>
<dbReference type="InterPro" id="IPR045857">
    <property type="entry name" value="O16G_dom_2"/>
</dbReference>
<dbReference type="InterPro" id="IPR017853">
    <property type="entry name" value="GH"/>
</dbReference>
<dbReference type="Gene3D" id="3.20.20.80">
    <property type="entry name" value="Glycosidases"/>
    <property type="match status" value="1"/>
</dbReference>
<name>A0ABT3PTE0_9BACT</name>
<evidence type="ECO:0000259" key="3">
    <source>
        <dbReference type="SMART" id="SM00642"/>
    </source>
</evidence>
<accession>A0ABT3PTE0</accession>
<keyword evidence="5" id="KW-1185">Reference proteome</keyword>
<dbReference type="InterPro" id="IPR033746">
    <property type="entry name" value="GGa_phosphorylase"/>
</dbReference>
<dbReference type="PANTHER" id="PTHR38784">
    <property type="entry name" value="SUCROSE PHOSPHORYLASE"/>
    <property type="match status" value="1"/>
</dbReference>
<evidence type="ECO:0000256" key="1">
    <source>
        <dbReference type="ARBA" id="ARBA00022676"/>
    </source>
</evidence>
<comment type="caution">
    <text evidence="4">The sequence shown here is derived from an EMBL/GenBank/DDBJ whole genome shotgun (WGS) entry which is preliminary data.</text>
</comment>
<evidence type="ECO:0000313" key="4">
    <source>
        <dbReference type="EMBL" id="MCW9709097.1"/>
    </source>
</evidence>
<dbReference type="EMBL" id="JAGGJA010000022">
    <property type="protein sequence ID" value="MCW9709097.1"/>
    <property type="molecule type" value="Genomic_DNA"/>
</dbReference>
<dbReference type="CDD" id="cd11356">
    <property type="entry name" value="AmyAc_Sucrose_phosphorylase-like_1"/>
    <property type="match status" value="1"/>
</dbReference>
<dbReference type="Proteomes" id="UP001207918">
    <property type="component" value="Unassembled WGS sequence"/>
</dbReference>
<keyword evidence="1" id="KW-0328">Glycosyltransferase</keyword>
<dbReference type="RefSeq" id="WP_265767965.1">
    <property type="nucleotide sequence ID" value="NZ_JAGGJA010000022.1"/>
</dbReference>
<reference evidence="4 5" key="1">
    <citation type="submission" date="2021-03" db="EMBL/GenBank/DDBJ databases">
        <title>Aliifodinibius sp. nov., a new bacterium isolated from saline soil.</title>
        <authorList>
            <person name="Galisteo C."/>
            <person name="De La Haba R."/>
            <person name="Sanchez-Porro C."/>
            <person name="Ventosa A."/>
        </authorList>
    </citation>
    <scope>NUCLEOTIDE SEQUENCE [LARGE SCALE GENOMIC DNA]</scope>
    <source>
        <strain evidence="4 5">1BSP15-2V2</strain>
    </source>
</reference>
<dbReference type="Pfam" id="PF10438">
    <property type="entry name" value="Cyc-maltodext_C"/>
    <property type="match status" value="1"/>
</dbReference>
<gene>
    <name evidence="4" type="ORF">J6I44_19710</name>
</gene>
<feature type="domain" description="Glycosyl hydrolase family 13 catalytic" evidence="3">
    <location>
        <begin position="61"/>
        <end position="485"/>
    </location>
</feature>
<proteinExistence type="predicted"/>
<dbReference type="Gene3D" id="3.90.400.10">
    <property type="entry name" value="Oligo-1,6-glucosidase, Domain 2"/>
    <property type="match status" value="1"/>
</dbReference>
<dbReference type="SMART" id="SM00642">
    <property type="entry name" value="Aamy"/>
    <property type="match status" value="1"/>
</dbReference>
<evidence type="ECO:0000313" key="5">
    <source>
        <dbReference type="Proteomes" id="UP001207918"/>
    </source>
</evidence>
<dbReference type="InterPro" id="IPR013780">
    <property type="entry name" value="Glyco_hydro_b"/>
</dbReference>
<dbReference type="SUPFAM" id="SSF51445">
    <property type="entry name" value="(Trans)glycosidases"/>
    <property type="match status" value="1"/>
</dbReference>
<organism evidence="4 5">
    <name type="scientific">Fodinibius salsisoli</name>
    <dbReference type="NCBI Taxonomy" id="2820877"/>
    <lineage>
        <taxon>Bacteria</taxon>
        <taxon>Pseudomonadati</taxon>
        <taxon>Balneolota</taxon>
        <taxon>Balneolia</taxon>
        <taxon>Balneolales</taxon>
        <taxon>Balneolaceae</taxon>
        <taxon>Fodinibius</taxon>
    </lineage>
</organism>
<dbReference type="InterPro" id="IPR016377">
    <property type="entry name" value="Sucrose_GGa_phosphorylase-rel"/>
</dbReference>
<dbReference type="Pfam" id="PF00128">
    <property type="entry name" value="Alpha-amylase"/>
    <property type="match status" value="1"/>
</dbReference>
<dbReference type="PANTHER" id="PTHR38784:SF1">
    <property type="entry name" value="SUCROSE PHOSPHORYLASE"/>
    <property type="match status" value="1"/>
</dbReference>
<dbReference type="PIRSF" id="PIRSF003059">
    <property type="entry name" value="Sucrose_phosphorylase"/>
    <property type="match status" value="1"/>
</dbReference>
<dbReference type="InterPro" id="IPR006047">
    <property type="entry name" value="GH13_cat_dom"/>
</dbReference>